<dbReference type="EMBL" id="QRDW01000004">
    <property type="protein sequence ID" value="RED50797.1"/>
    <property type="molecule type" value="Genomic_DNA"/>
</dbReference>
<evidence type="ECO:0000313" key="2">
    <source>
        <dbReference type="EMBL" id="RED50797.1"/>
    </source>
</evidence>
<keyword evidence="3" id="KW-1185">Reference proteome</keyword>
<accession>A0A3D9HMR1</accession>
<reference evidence="2 3" key="1">
    <citation type="submission" date="2018-07" db="EMBL/GenBank/DDBJ databases">
        <title>Genomic Encyclopedia of Type Strains, Phase III (KMG-III): the genomes of soil and plant-associated and newly described type strains.</title>
        <authorList>
            <person name="Whitman W."/>
        </authorList>
    </citation>
    <scope>NUCLEOTIDE SEQUENCE [LARGE SCALE GENOMIC DNA]</scope>
    <source>
        <strain evidence="2 3">CECT 8488</strain>
    </source>
</reference>
<dbReference type="Proteomes" id="UP000256845">
    <property type="component" value="Unassembled WGS sequence"/>
</dbReference>
<comment type="caution">
    <text evidence="2">The sequence shown here is derived from an EMBL/GenBank/DDBJ whole genome shotgun (WGS) entry which is preliminary data.</text>
</comment>
<protein>
    <submittedName>
        <fullName evidence="2">Uncharacterized protein</fullName>
    </submittedName>
</protein>
<name>A0A3D9HMR1_9PROT</name>
<dbReference type="RefSeq" id="WP_115936597.1">
    <property type="nucleotide sequence ID" value="NZ_QRDW01000004.1"/>
</dbReference>
<keyword evidence="1" id="KW-1133">Transmembrane helix</keyword>
<proteinExistence type="predicted"/>
<evidence type="ECO:0000256" key="1">
    <source>
        <dbReference type="SAM" id="Phobius"/>
    </source>
</evidence>
<feature type="transmembrane region" description="Helical" evidence="1">
    <location>
        <begin position="42"/>
        <end position="61"/>
    </location>
</feature>
<keyword evidence="1" id="KW-0812">Transmembrane</keyword>
<gene>
    <name evidence="2" type="ORF">DFP90_10469</name>
</gene>
<organism evidence="2 3">
    <name type="scientific">Aestuariispira insulae</name>
    <dbReference type="NCBI Taxonomy" id="1461337"/>
    <lineage>
        <taxon>Bacteria</taxon>
        <taxon>Pseudomonadati</taxon>
        <taxon>Pseudomonadota</taxon>
        <taxon>Alphaproteobacteria</taxon>
        <taxon>Rhodospirillales</taxon>
        <taxon>Kiloniellaceae</taxon>
        <taxon>Aestuariispira</taxon>
    </lineage>
</organism>
<sequence>MKRTGRKKEWSITLFCFGLLAFFPPILELFDRPLLVGGFPLSYLFLFGVWAIIILAVAISAKKRRGMVIPDQDGVTAGPDRSGES</sequence>
<dbReference type="OrthoDB" id="8481795at2"/>
<feature type="transmembrane region" description="Helical" evidence="1">
    <location>
        <begin position="12"/>
        <end position="30"/>
    </location>
</feature>
<evidence type="ECO:0000313" key="3">
    <source>
        <dbReference type="Proteomes" id="UP000256845"/>
    </source>
</evidence>
<dbReference type="AlphaFoldDB" id="A0A3D9HMR1"/>
<keyword evidence="1" id="KW-0472">Membrane</keyword>